<dbReference type="GO" id="GO:0019646">
    <property type="term" value="P:aerobic electron transport chain"/>
    <property type="evidence" value="ECO:0007669"/>
    <property type="project" value="InterPro"/>
</dbReference>
<keyword evidence="5 8" id="KW-1133">Transmembrane helix</keyword>
<dbReference type="InterPro" id="IPR013833">
    <property type="entry name" value="Cyt_c_oxidase_su3_a-hlx"/>
</dbReference>
<organism evidence="10 11">
    <name type="scientific">Halorussus limi</name>
    <dbReference type="NCBI Taxonomy" id="2938695"/>
    <lineage>
        <taxon>Archaea</taxon>
        <taxon>Methanobacteriati</taxon>
        <taxon>Methanobacteriota</taxon>
        <taxon>Stenosarchaea group</taxon>
        <taxon>Halobacteria</taxon>
        <taxon>Halobacteriales</taxon>
        <taxon>Haladaptataceae</taxon>
        <taxon>Halorussus</taxon>
    </lineage>
</organism>
<evidence type="ECO:0000256" key="6">
    <source>
        <dbReference type="ARBA" id="ARBA00023136"/>
    </source>
</evidence>
<dbReference type="GO" id="GO:0005886">
    <property type="term" value="C:plasma membrane"/>
    <property type="evidence" value="ECO:0007669"/>
    <property type="project" value="UniProtKB-SubCell"/>
</dbReference>
<evidence type="ECO:0000313" key="10">
    <source>
        <dbReference type="EMBL" id="UPV74843.1"/>
    </source>
</evidence>
<sequence>MGETDAAVAEGDAHDEHEHRSRWPIIGAAGAAILYVGAALAIAGNRAGIFPTRVGVGIAVVGFAVLTGGLVGWLRQAYLSGYWERATGDRKRRSYRATMVLFLVTDVATFGAGFAYYFYVRIGTWPPGELPELLGSLVLVNTALLVVSSFTLHFAHEALGDGKRRRFLALLGVTFALGVVFLGGQIAEYATFVGEEEFTLTSGVFASAFFGLTGLHGLHVALGVVLIGILLWRALRGQYDAERDTSVSTVSLYWHFVDAVWLFLVAVLYVGAVVTL</sequence>
<comment type="subcellular location">
    <subcellularLocation>
        <location evidence="1 7">Cell membrane</location>
        <topology evidence="1 7">Multi-pass membrane protein</topology>
    </subcellularLocation>
</comment>
<feature type="transmembrane region" description="Helical" evidence="8">
    <location>
        <begin position="252"/>
        <end position="274"/>
    </location>
</feature>
<dbReference type="InterPro" id="IPR000298">
    <property type="entry name" value="Cyt_c_oxidase-like_su3"/>
</dbReference>
<name>A0A8U0HVS2_9EURY</name>
<dbReference type="GO" id="GO:0004129">
    <property type="term" value="F:cytochrome-c oxidase activity"/>
    <property type="evidence" value="ECO:0007669"/>
    <property type="project" value="InterPro"/>
</dbReference>
<dbReference type="EMBL" id="CP096659">
    <property type="protein sequence ID" value="UPV74843.1"/>
    <property type="molecule type" value="Genomic_DNA"/>
</dbReference>
<evidence type="ECO:0000256" key="7">
    <source>
        <dbReference type="RuleBase" id="RU003376"/>
    </source>
</evidence>
<feature type="transmembrane region" description="Helical" evidence="8">
    <location>
        <begin position="95"/>
        <end position="119"/>
    </location>
</feature>
<gene>
    <name evidence="10" type="ORF">M0R89_01945</name>
</gene>
<dbReference type="GeneID" id="72183922"/>
<proteinExistence type="inferred from homology"/>
<dbReference type="RefSeq" id="WP_248650886.1">
    <property type="nucleotide sequence ID" value="NZ_CP096659.1"/>
</dbReference>
<dbReference type="AlphaFoldDB" id="A0A8U0HVS2"/>
<dbReference type="KEGG" id="halx:M0R89_01945"/>
<feature type="domain" description="Heme-copper oxidase subunit III family profile" evidence="9">
    <location>
        <begin position="21"/>
        <end position="273"/>
    </location>
</feature>
<feature type="transmembrane region" description="Helical" evidence="8">
    <location>
        <begin position="134"/>
        <end position="155"/>
    </location>
</feature>
<feature type="transmembrane region" description="Helical" evidence="8">
    <location>
        <begin position="167"/>
        <end position="187"/>
    </location>
</feature>
<dbReference type="PANTHER" id="PTHR11403:SF2">
    <property type="entry name" value="CYTOCHROME BO(3) UBIQUINOL OXIDASE SUBUNIT 3"/>
    <property type="match status" value="1"/>
</dbReference>
<accession>A0A8U0HVS2</accession>
<dbReference type="InterPro" id="IPR024791">
    <property type="entry name" value="Cyt_c/ubiquinol_Oxase_su3"/>
</dbReference>
<dbReference type="PROSITE" id="PS50253">
    <property type="entry name" value="COX3"/>
    <property type="match status" value="1"/>
</dbReference>
<evidence type="ECO:0000256" key="3">
    <source>
        <dbReference type="ARBA" id="ARBA00022475"/>
    </source>
</evidence>
<dbReference type="PANTHER" id="PTHR11403">
    <property type="entry name" value="CYTOCHROME C OXIDASE SUBUNIT III"/>
    <property type="match status" value="1"/>
</dbReference>
<feature type="transmembrane region" description="Helical" evidence="8">
    <location>
        <begin position="23"/>
        <end position="42"/>
    </location>
</feature>
<keyword evidence="6 8" id="KW-0472">Membrane</keyword>
<dbReference type="Pfam" id="PF00510">
    <property type="entry name" value="COX3"/>
    <property type="match status" value="1"/>
</dbReference>
<evidence type="ECO:0000256" key="1">
    <source>
        <dbReference type="ARBA" id="ARBA00004651"/>
    </source>
</evidence>
<dbReference type="SUPFAM" id="SSF81452">
    <property type="entry name" value="Cytochrome c oxidase subunit III-like"/>
    <property type="match status" value="1"/>
</dbReference>
<dbReference type="CDD" id="cd00386">
    <property type="entry name" value="Heme_Cu_Oxidase_III_like"/>
    <property type="match status" value="1"/>
</dbReference>
<reference evidence="10 11" key="1">
    <citation type="submission" date="2022-04" db="EMBL/GenBank/DDBJ databases">
        <title>Diverse halophilic archaea isolated from saline environments.</title>
        <authorList>
            <person name="Cui H.-L."/>
        </authorList>
    </citation>
    <scope>NUCLEOTIDE SEQUENCE [LARGE SCALE GENOMIC DNA]</scope>
    <source>
        <strain evidence="10 11">XZYJT49</strain>
    </source>
</reference>
<evidence type="ECO:0000259" key="9">
    <source>
        <dbReference type="PROSITE" id="PS50253"/>
    </source>
</evidence>
<feature type="transmembrane region" description="Helical" evidence="8">
    <location>
        <begin position="207"/>
        <end position="232"/>
    </location>
</feature>
<keyword evidence="4 7" id="KW-0812">Transmembrane</keyword>
<feature type="transmembrane region" description="Helical" evidence="8">
    <location>
        <begin position="54"/>
        <end position="74"/>
    </location>
</feature>
<evidence type="ECO:0000256" key="5">
    <source>
        <dbReference type="ARBA" id="ARBA00022989"/>
    </source>
</evidence>
<evidence type="ECO:0000256" key="8">
    <source>
        <dbReference type="SAM" id="Phobius"/>
    </source>
</evidence>
<protein>
    <submittedName>
        <fullName evidence="10">Heme-copper oxidase subunit III</fullName>
    </submittedName>
</protein>
<evidence type="ECO:0000256" key="4">
    <source>
        <dbReference type="ARBA" id="ARBA00022692"/>
    </source>
</evidence>
<keyword evidence="3" id="KW-1003">Cell membrane</keyword>
<dbReference type="Proteomes" id="UP000830729">
    <property type="component" value="Chromosome"/>
</dbReference>
<evidence type="ECO:0000256" key="2">
    <source>
        <dbReference type="ARBA" id="ARBA00010581"/>
    </source>
</evidence>
<dbReference type="InterPro" id="IPR035973">
    <property type="entry name" value="Cyt_c_oxidase_su3-like_sf"/>
</dbReference>
<dbReference type="FunFam" id="1.20.120.80:FF:000001">
    <property type="entry name" value="Cytochrome (Ubi)quinol oxidase subunit III"/>
    <property type="match status" value="1"/>
</dbReference>
<dbReference type="Gene3D" id="1.20.120.80">
    <property type="entry name" value="Cytochrome c oxidase, subunit III, four-helix bundle"/>
    <property type="match status" value="1"/>
</dbReference>
<keyword evidence="11" id="KW-1185">Reference proteome</keyword>
<dbReference type="Gene3D" id="1.10.287.70">
    <property type="match status" value="1"/>
</dbReference>
<evidence type="ECO:0000313" key="11">
    <source>
        <dbReference type="Proteomes" id="UP000830729"/>
    </source>
</evidence>
<comment type="similarity">
    <text evidence="2 7">Belongs to the cytochrome c oxidase subunit 3 family.</text>
</comment>